<dbReference type="Proteomes" id="UP001345219">
    <property type="component" value="Chromosome 12"/>
</dbReference>
<sequence length="130" mass="14492">MGWSVMCGLESISSGSHRFDSIPLGSIFYSVIRRVSSIELNDTHVTQIQSSRPRYTPGLDSPRVKNPPTALRDLNPPRLSKVVPGSSTVSFSWSTKVGNCEIDHFAAESLTLMAENKYYNQLKGFWIREG</sequence>
<protein>
    <submittedName>
        <fullName evidence="2">Uncharacterized protein</fullName>
    </submittedName>
</protein>
<dbReference type="AlphaFoldDB" id="A0AAN7JLE2"/>
<reference evidence="2 3" key="1">
    <citation type="journal article" date="2023" name="Hortic Res">
        <title>Pangenome of water caltrop reveals structural variations and asymmetric subgenome divergence after allopolyploidization.</title>
        <authorList>
            <person name="Zhang X."/>
            <person name="Chen Y."/>
            <person name="Wang L."/>
            <person name="Yuan Y."/>
            <person name="Fang M."/>
            <person name="Shi L."/>
            <person name="Lu R."/>
            <person name="Comes H.P."/>
            <person name="Ma Y."/>
            <person name="Chen Y."/>
            <person name="Huang G."/>
            <person name="Zhou Y."/>
            <person name="Zheng Z."/>
            <person name="Qiu Y."/>
        </authorList>
    </citation>
    <scope>NUCLEOTIDE SEQUENCE [LARGE SCALE GENOMIC DNA]</scope>
    <source>
        <tissue evidence="2">Roots</tissue>
    </source>
</reference>
<comment type="caution">
    <text evidence="2">The sequence shown here is derived from an EMBL/GenBank/DDBJ whole genome shotgun (WGS) entry which is preliminary data.</text>
</comment>
<gene>
    <name evidence="2" type="ORF">SAY87_015498</name>
</gene>
<organism evidence="2 3">
    <name type="scientific">Trapa incisa</name>
    <dbReference type="NCBI Taxonomy" id="236973"/>
    <lineage>
        <taxon>Eukaryota</taxon>
        <taxon>Viridiplantae</taxon>
        <taxon>Streptophyta</taxon>
        <taxon>Embryophyta</taxon>
        <taxon>Tracheophyta</taxon>
        <taxon>Spermatophyta</taxon>
        <taxon>Magnoliopsida</taxon>
        <taxon>eudicotyledons</taxon>
        <taxon>Gunneridae</taxon>
        <taxon>Pentapetalae</taxon>
        <taxon>rosids</taxon>
        <taxon>malvids</taxon>
        <taxon>Myrtales</taxon>
        <taxon>Lythraceae</taxon>
        <taxon>Trapa</taxon>
    </lineage>
</organism>
<proteinExistence type="predicted"/>
<accession>A0AAN7JLE2</accession>
<name>A0AAN7JLE2_9MYRT</name>
<evidence type="ECO:0000313" key="2">
    <source>
        <dbReference type="EMBL" id="KAK4748912.1"/>
    </source>
</evidence>
<evidence type="ECO:0000256" key="1">
    <source>
        <dbReference type="SAM" id="MobiDB-lite"/>
    </source>
</evidence>
<evidence type="ECO:0000313" key="3">
    <source>
        <dbReference type="Proteomes" id="UP001345219"/>
    </source>
</evidence>
<feature type="region of interest" description="Disordered" evidence="1">
    <location>
        <begin position="49"/>
        <end position="77"/>
    </location>
</feature>
<keyword evidence="3" id="KW-1185">Reference proteome</keyword>
<dbReference type="EMBL" id="JAXIOK010000019">
    <property type="protein sequence ID" value="KAK4748912.1"/>
    <property type="molecule type" value="Genomic_DNA"/>
</dbReference>